<feature type="domain" description="Cytochrome b561 bacterial/Ni-hydrogenase" evidence="14">
    <location>
        <begin position="1"/>
        <end position="157"/>
    </location>
</feature>
<comment type="similarity">
    <text evidence="12">Belongs to the cytochrome b561 family.</text>
</comment>
<evidence type="ECO:0000256" key="12">
    <source>
        <dbReference type="ARBA" id="ARBA00037975"/>
    </source>
</evidence>
<evidence type="ECO:0000256" key="4">
    <source>
        <dbReference type="ARBA" id="ARBA00022475"/>
    </source>
</evidence>
<feature type="transmembrane region" description="Helical" evidence="13">
    <location>
        <begin position="30"/>
        <end position="46"/>
    </location>
</feature>
<evidence type="ECO:0000256" key="13">
    <source>
        <dbReference type="SAM" id="Phobius"/>
    </source>
</evidence>
<dbReference type="InterPro" id="IPR052168">
    <property type="entry name" value="Cytochrome_b561_oxidase"/>
</dbReference>
<evidence type="ECO:0000256" key="10">
    <source>
        <dbReference type="ARBA" id="ARBA00023004"/>
    </source>
</evidence>
<dbReference type="AlphaFoldDB" id="A0A5B2VE46"/>
<feature type="transmembrane region" description="Helical" evidence="13">
    <location>
        <begin position="98"/>
        <end position="118"/>
    </location>
</feature>
<feature type="transmembrane region" description="Helical" evidence="13">
    <location>
        <begin position="125"/>
        <end position="146"/>
    </location>
</feature>
<keyword evidence="7" id="KW-0479">Metal-binding</keyword>
<keyword evidence="4" id="KW-1003">Cell membrane</keyword>
<feature type="transmembrane region" description="Helical" evidence="13">
    <location>
        <begin position="72"/>
        <end position="92"/>
    </location>
</feature>
<evidence type="ECO:0000313" key="15">
    <source>
        <dbReference type="EMBL" id="KAA2236639.1"/>
    </source>
</evidence>
<dbReference type="PANTHER" id="PTHR30529:SF6">
    <property type="entry name" value="BLL0291 PROTEIN"/>
    <property type="match status" value="1"/>
</dbReference>
<keyword evidence="10" id="KW-0408">Iron</keyword>
<dbReference type="SUPFAM" id="SSF81342">
    <property type="entry name" value="Transmembrane di-heme cytochromes"/>
    <property type="match status" value="1"/>
</dbReference>
<proteinExistence type="inferred from homology"/>
<gene>
    <name evidence="15" type="ORF">F0L46_14070</name>
</gene>
<dbReference type="GO" id="GO:0009055">
    <property type="term" value="F:electron transfer activity"/>
    <property type="evidence" value="ECO:0007669"/>
    <property type="project" value="InterPro"/>
</dbReference>
<sequence length="172" mass="18447">MAVLILAMLVIGVAMVGSLADYHTLVSAHRPLGILILCLALIRLAYRRRHPAPRLPADLPAWQRVTAHASHVALYALMIGLPLVGWAMLSAARYPIVLFGPLVLPPIMPASPVLYAALRGLHTVLAYGLAAIVLLHLAAALMHGLVRRDGVLASMTGWRQPAHPAPDAALRR</sequence>
<keyword evidence="11 13" id="KW-0472">Membrane</keyword>
<accession>A0A5B2VE46</accession>
<reference evidence="15 16" key="1">
    <citation type="submission" date="2019-09" db="EMBL/GenBank/DDBJ databases">
        <title>Salinarimonas rosea gen. nov., sp. nov., a new member of the a-2 subgroup of the Proteobacteria.</title>
        <authorList>
            <person name="Liu J."/>
        </authorList>
    </citation>
    <scope>NUCLEOTIDE SEQUENCE [LARGE SCALE GENOMIC DNA]</scope>
    <source>
        <strain evidence="15 16">BN140002</strain>
    </source>
</reference>
<keyword evidence="3" id="KW-0813">Transport</keyword>
<keyword evidence="16" id="KW-1185">Reference proteome</keyword>
<evidence type="ECO:0000256" key="2">
    <source>
        <dbReference type="ARBA" id="ARBA00004651"/>
    </source>
</evidence>
<dbReference type="Pfam" id="PF01292">
    <property type="entry name" value="Ni_hydr_CYTB"/>
    <property type="match status" value="1"/>
</dbReference>
<organism evidence="15 16">
    <name type="scientific">Salinarimonas soli</name>
    <dbReference type="NCBI Taxonomy" id="1638099"/>
    <lineage>
        <taxon>Bacteria</taxon>
        <taxon>Pseudomonadati</taxon>
        <taxon>Pseudomonadota</taxon>
        <taxon>Alphaproteobacteria</taxon>
        <taxon>Hyphomicrobiales</taxon>
        <taxon>Salinarimonadaceae</taxon>
        <taxon>Salinarimonas</taxon>
    </lineage>
</organism>
<evidence type="ECO:0000256" key="9">
    <source>
        <dbReference type="ARBA" id="ARBA00022989"/>
    </source>
</evidence>
<dbReference type="OrthoDB" id="1247465at2"/>
<dbReference type="EMBL" id="VUOA01000025">
    <property type="protein sequence ID" value="KAA2236639.1"/>
    <property type="molecule type" value="Genomic_DNA"/>
</dbReference>
<dbReference type="GO" id="GO:0020037">
    <property type="term" value="F:heme binding"/>
    <property type="evidence" value="ECO:0007669"/>
    <property type="project" value="TreeGrafter"/>
</dbReference>
<comment type="cofactor">
    <cofactor evidence="1">
        <name>heme b</name>
        <dbReference type="ChEBI" id="CHEBI:60344"/>
    </cofactor>
</comment>
<comment type="subcellular location">
    <subcellularLocation>
        <location evidence="2">Cell membrane</location>
        <topology evidence="2">Multi-pass membrane protein</topology>
    </subcellularLocation>
</comment>
<evidence type="ECO:0000256" key="7">
    <source>
        <dbReference type="ARBA" id="ARBA00022723"/>
    </source>
</evidence>
<dbReference type="InterPro" id="IPR011577">
    <property type="entry name" value="Cyt_b561_bac/Ni-Hgenase"/>
</dbReference>
<keyword evidence="6 13" id="KW-0812">Transmembrane</keyword>
<comment type="caution">
    <text evidence="15">The sequence shown here is derived from an EMBL/GenBank/DDBJ whole genome shotgun (WGS) entry which is preliminary data.</text>
</comment>
<dbReference type="PANTHER" id="PTHR30529">
    <property type="entry name" value="CYTOCHROME B561"/>
    <property type="match status" value="1"/>
</dbReference>
<dbReference type="InterPro" id="IPR016174">
    <property type="entry name" value="Di-haem_cyt_TM"/>
</dbReference>
<evidence type="ECO:0000256" key="1">
    <source>
        <dbReference type="ARBA" id="ARBA00001970"/>
    </source>
</evidence>
<evidence type="ECO:0000256" key="8">
    <source>
        <dbReference type="ARBA" id="ARBA00022982"/>
    </source>
</evidence>
<keyword evidence="8" id="KW-0249">Electron transport</keyword>
<dbReference type="GO" id="GO:0022904">
    <property type="term" value="P:respiratory electron transport chain"/>
    <property type="evidence" value="ECO:0007669"/>
    <property type="project" value="InterPro"/>
</dbReference>
<dbReference type="Proteomes" id="UP000323142">
    <property type="component" value="Unassembled WGS sequence"/>
</dbReference>
<evidence type="ECO:0000259" key="14">
    <source>
        <dbReference type="Pfam" id="PF01292"/>
    </source>
</evidence>
<dbReference type="GO" id="GO:0005886">
    <property type="term" value="C:plasma membrane"/>
    <property type="evidence" value="ECO:0007669"/>
    <property type="project" value="UniProtKB-SubCell"/>
</dbReference>
<keyword evidence="5" id="KW-0349">Heme</keyword>
<evidence type="ECO:0000256" key="5">
    <source>
        <dbReference type="ARBA" id="ARBA00022617"/>
    </source>
</evidence>
<keyword evidence="9 13" id="KW-1133">Transmembrane helix</keyword>
<evidence type="ECO:0000256" key="3">
    <source>
        <dbReference type="ARBA" id="ARBA00022448"/>
    </source>
</evidence>
<evidence type="ECO:0000313" key="16">
    <source>
        <dbReference type="Proteomes" id="UP000323142"/>
    </source>
</evidence>
<protein>
    <submittedName>
        <fullName evidence="15">Cytochrome b</fullName>
    </submittedName>
</protein>
<dbReference type="GO" id="GO:0046872">
    <property type="term" value="F:metal ion binding"/>
    <property type="evidence" value="ECO:0007669"/>
    <property type="project" value="UniProtKB-KW"/>
</dbReference>
<reference evidence="15 16" key="2">
    <citation type="submission" date="2019-09" db="EMBL/GenBank/DDBJ databases">
        <authorList>
            <person name="Jin C."/>
        </authorList>
    </citation>
    <scope>NUCLEOTIDE SEQUENCE [LARGE SCALE GENOMIC DNA]</scope>
    <source>
        <strain evidence="15 16">BN140002</strain>
    </source>
</reference>
<name>A0A5B2VE46_9HYPH</name>
<evidence type="ECO:0000256" key="11">
    <source>
        <dbReference type="ARBA" id="ARBA00023136"/>
    </source>
</evidence>
<evidence type="ECO:0000256" key="6">
    <source>
        <dbReference type="ARBA" id="ARBA00022692"/>
    </source>
</evidence>